<evidence type="ECO:0000256" key="4">
    <source>
        <dbReference type="ARBA" id="ARBA00023136"/>
    </source>
</evidence>
<comment type="subcellular location">
    <subcellularLocation>
        <location evidence="1">Cell membrane</location>
    </subcellularLocation>
</comment>
<evidence type="ECO:0000259" key="7">
    <source>
        <dbReference type="Pfam" id="PF02351"/>
    </source>
</evidence>
<protein>
    <recommendedName>
        <fullName evidence="7">GDNF/GAS1 domain-containing protein</fullName>
    </recommendedName>
</protein>
<evidence type="ECO:0000256" key="3">
    <source>
        <dbReference type="ARBA" id="ARBA00022729"/>
    </source>
</evidence>
<reference evidence="8 9" key="1">
    <citation type="submission" date="2024-04" db="EMBL/GenBank/DDBJ databases">
        <authorList>
            <person name="Rising A."/>
            <person name="Reimegard J."/>
            <person name="Sonavane S."/>
            <person name="Akerstrom W."/>
            <person name="Nylinder S."/>
            <person name="Hedman E."/>
            <person name="Kallberg Y."/>
        </authorList>
    </citation>
    <scope>NUCLEOTIDE SEQUENCE [LARGE SCALE GENOMIC DNA]</scope>
</reference>
<evidence type="ECO:0000256" key="6">
    <source>
        <dbReference type="SAM" id="SignalP"/>
    </source>
</evidence>
<keyword evidence="4" id="KW-0472">Membrane</keyword>
<accession>A0AAV2BQJ1</accession>
<evidence type="ECO:0000256" key="2">
    <source>
        <dbReference type="ARBA" id="ARBA00022475"/>
    </source>
</evidence>
<dbReference type="InterPro" id="IPR039596">
    <property type="entry name" value="GAS1"/>
</dbReference>
<proteinExistence type="predicted"/>
<dbReference type="InterPro" id="IPR016017">
    <property type="entry name" value="GDNF/GAS1"/>
</dbReference>
<gene>
    <name evidence="8" type="ORF">LARSCL_LOCUS20717</name>
</gene>
<evidence type="ECO:0000256" key="5">
    <source>
        <dbReference type="ARBA" id="ARBA00023180"/>
    </source>
</evidence>
<dbReference type="PANTHER" id="PTHR16840:SF3">
    <property type="entry name" value="GROWTH ARREST-SPECIFIC PROTEIN 1"/>
    <property type="match status" value="1"/>
</dbReference>
<evidence type="ECO:0000313" key="8">
    <source>
        <dbReference type="EMBL" id="CAL1298134.1"/>
    </source>
</evidence>
<keyword evidence="3 6" id="KW-0732">Signal</keyword>
<dbReference type="AlphaFoldDB" id="A0AAV2BQJ1"/>
<name>A0AAV2BQJ1_9ARAC</name>
<dbReference type="Pfam" id="PF02351">
    <property type="entry name" value="GDNF"/>
    <property type="match status" value="1"/>
</dbReference>
<dbReference type="Proteomes" id="UP001497382">
    <property type="component" value="Unassembled WGS sequence"/>
</dbReference>
<feature type="signal peptide" evidence="6">
    <location>
        <begin position="1"/>
        <end position="21"/>
    </location>
</feature>
<organism evidence="8 9">
    <name type="scientific">Larinioides sclopetarius</name>
    <dbReference type="NCBI Taxonomy" id="280406"/>
    <lineage>
        <taxon>Eukaryota</taxon>
        <taxon>Metazoa</taxon>
        <taxon>Ecdysozoa</taxon>
        <taxon>Arthropoda</taxon>
        <taxon>Chelicerata</taxon>
        <taxon>Arachnida</taxon>
        <taxon>Araneae</taxon>
        <taxon>Araneomorphae</taxon>
        <taxon>Entelegynae</taxon>
        <taxon>Araneoidea</taxon>
        <taxon>Araneidae</taxon>
        <taxon>Larinioides</taxon>
    </lineage>
</organism>
<feature type="chain" id="PRO_5043853031" description="GDNF/GAS1 domain-containing protein" evidence="6">
    <location>
        <begin position="22"/>
        <end position="338"/>
    </location>
</feature>
<dbReference type="GO" id="GO:0051726">
    <property type="term" value="P:regulation of cell cycle"/>
    <property type="evidence" value="ECO:0007669"/>
    <property type="project" value="InterPro"/>
</dbReference>
<comment type="caution">
    <text evidence="8">The sequence shown here is derived from an EMBL/GenBank/DDBJ whole genome shotgun (WGS) entry which is preliminary data.</text>
</comment>
<evidence type="ECO:0000313" key="9">
    <source>
        <dbReference type="Proteomes" id="UP001497382"/>
    </source>
</evidence>
<keyword evidence="5" id="KW-0325">Glycoprotein</keyword>
<sequence>MMSAFFLGWCLGPLMFWLAKANTLPAPQDCELARAKCAYRASCYKSLHSYMVDCADVLAGRTTRCPFACQRALISLTSTEFGLSLSTCDCGDNEFCKLSKERIEVCRPEVSHATADDTVVSCSVAKWICAADTLCSTALDYYHRLCRPMFHGRKCTPRCNNSLAILDRQEKASKLKDCYCDGSEDFPCLNIKRNTQKLCYGNDDWNGDHHFPMTTPETQSSSCTGTPCGLLFYLIVCTLPFLACRTSDDASHLPLSKLSDEVEQTAHTRHMIDSDQLIITSHITKHWPWWWTSENIPCTRGQPKCKSCTTRNEPKYNFVWNIQSHLEPHAETLQTFFR</sequence>
<dbReference type="PANTHER" id="PTHR16840">
    <property type="entry name" value="GROWTH ARREST-SPECIFIC PROTEIN 1"/>
    <property type="match status" value="1"/>
</dbReference>
<keyword evidence="9" id="KW-1185">Reference proteome</keyword>
<keyword evidence="2" id="KW-1003">Cell membrane</keyword>
<dbReference type="GO" id="GO:0005886">
    <property type="term" value="C:plasma membrane"/>
    <property type="evidence" value="ECO:0007669"/>
    <property type="project" value="UniProtKB-SubCell"/>
</dbReference>
<dbReference type="EMBL" id="CAXIEN010000455">
    <property type="protein sequence ID" value="CAL1298134.1"/>
    <property type="molecule type" value="Genomic_DNA"/>
</dbReference>
<evidence type="ECO:0000256" key="1">
    <source>
        <dbReference type="ARBA" id="ARBA00004236"/>
    </source>
</evidence>
<feature type="domain" description="GDNF/GAS1" evidence="7">
    <location>
        <begin position="122"/>
        <end position="196"/>
    </location>
</feature>